<dbReference type="Proteomes" id="UP001595969">
    <property type="component" value="Unassembled WGS sequence"/>
</dbReference>
<feature type="compositionally biased region" description="Basic and acidic residues" evidence="2">
    <location>
        <begin position="257"/>
        <end position="266"/>
    </location>
</feature>
<feature type="compositionally biased region" description="Polar residues" evidence="2">
    <location>
        <begin position="238"/>
        <end position="253"/>
    </location>
</feature>
<dbReference type="EMBL" id="JBHSGS010000030">
    <property type="protein sequence ID" value="MFC4719132.1"/>
    <property type="molecule type" value="Genomic_DNA"/>
</dbReference>
<reference evidence="4" key="1">
    <citation type="journal article" date="2019" name="Int. J. Syst. Evol. Microbiol.">
        <title>The Global Catalogue of Microorganisms (GCM) 10K type strain sequencing project: providing services to taxonomists for standard genome sequencing and annotation.</title>
        <authorList>
            <consortium name="The Broad Institute Genomics Platform"/>
            <consortium name="The Broad Institute Genome Sequencing Center for Infectious Disease"/>
            <person name="Wu L."/>
            <person name="Ma J."/>
        </authorList>
    </citation>
    <scope>NUCLEOTIDE SEQUENCE [LARGE SCALE GENOMIC DNA]</scope>
    <source>
        <strain evidence="4">CGMCC 1.19032</strain>
    </source>
</reference>
<gene>
    <name evidence="3" type="ORF">ACFO5I_05255</name>
</gene>
<feature type="coiled-coil region" evidence="1">
    <location>
        <begin position="168"/>
        <end position="195"/>
    </location>
</feature>
<evidence type="ECO:0000256" key="2">
    <source>
        <dbReference type="SAM" id="MobiDB-lite"/>
    </source>
</evidence>
<proteinExistence type="predicted"/>
<evidence type="ECO:0000313" key="3">
    <source>
        <dbReference type="EMBL" id="MFC4719132.1"/>
    </source>
</evidence>
<dbReference type="RefSeq" id="WP_204654550.1">
    <property type="nucleotide sequence ID" value="NZ_JAFBFD010000030.1"/>
</dbReference>
<evidence type="ECO:0000313" key="4">
    <source>
        <dbReference type="Proteomes" id="UP001595969"/>
    </source>
</evidence>
<organism evidence="3 4">
    <name type="scientific">Enterococcus lemanii</name>
    <dbReference type="NCBI Taxonomy" id="1159752"/>
    <lineage>
        <taxon>Bacteria</taxon>
        <taxon>Bacillati</taxon>
        <taxon>Bacillota</taxon>
        <taxon>Bacilli</taxon>
        <taxon>Lactobacillales</taxon>
        <taxon>Enterococcaceae</taxon>
        <taxon>Enterococcus</taxon>
    </lineage>
</organism>
<comment type="caution">
    <text evidence="3">The sequence shown here is derived from an EMBL/GenBank/DDBJ whole genome shotgun (WGS) entry which is preliminary data.</text>
</comment>
<accession>A0ABV9MT09</accession>
<evidence type="ECO:0000256" key="1">
    <source>
        <dbReference type="SAM" id="Coils"/>
    </source>
</evidence>
<keyword evidence="1" id="KW-0175">Coiled coil</keyword>
<feature type="compositionally biased region" description="Low complexity" evidence="2">
    <location>
        <begin position="273"/>
        <end position="289"/>
    </location>
</feature>
<feature type="region of interest" description="Disordered" evidence="2">
    <location>
        <begin position="238"/>
        <end position="293"/>
    </location>
</feature>
<feature type="coiled-coil region" evidence="1">
    <location>
        <begin position="63"/>
        <end position="119"/>
    </location>
</feature>
<protein>
    <submittedName>
        <fullName evidence="3">Uncharacterized protein</fullName>
    </submittedName>
</protein>
<keyword evidence="4" id="KW-1185">Reference proteome</keyword>
<sequence>MMKRIVKYVILLSIVLGSSLSLLIHAESTDVMSLKEQIVTEQKEIESSIAQLYEGSNQPTFSLKNTSLKVKQLLEDLDKVIAKTEKLNKLDQEAYLPINEENQKMLDKLEDNQELLQVTLALENLFKENVFEENKFNEKIELKSDVTKKTLENLKVAVQELNQPNQVKEQCIQVIDSAEEQLQLKEQLKQWYQENSEIITNENYQKFQELVDQIVPGTTKKEYEQKLADYKEKLNYQATNEVNETDNRSQQKTNPKKQKEEIKVVSKLESNFSDTTETTQETTQSSDQTIQEPVAIPEERTDGFNFKGYHFDLSSFSGTGSVPTWTPYVYQWTEDPTHYLFERASSAGTAVWEINIGDQVVINGQTYTVFNIMRNVPNNDQAYGVLKSQGAAVTWQTCEESNSNSSLAIWFAN</sequence>
<name>A0ABV9MT09_9ENTE</name>